<reference evidence="1 2" key="1">
    <citation type="submission" date="2024-06" db="EMBL/GenBank/DDBJ databases">
        <title>Genomic Encyclopedia of Type Strains, Phase IV (KMG-IV): sequencing the most valuable type-strain genomes for metagenomic binning, comparative biology and taxonomic classification.</title>
        <authorList>
            <person name="Goeker M."/>
        </authorList>
    </citation>
    <scope>NUCLEOTIDE SEQUENCE [LARGE SCALE GENOMIC DNA]</scope>
    <source>
        <strain evidence="1 2">DSM 29388</strain>
    </source>
</reference>
<gene>
    <name evidence="1" type="ORF">ABID46_001558</name>
</gene>
<dbReference type="Proteomes" id="UP001549146">
    <property type="component" value="Unassembled WGS sequence"/>
</dbReference>
<keyword evidence="2" id="KW-1185">Reference proteome</keyword>
<sequence>MKLQYFYYTLRVIIILLLPLKLLAQEPVVLYQQNFDGNNGNFTNSIVSATTPVNGWRASSTSTQYGNYRHLWNFSNLGSGNFAPISGRSLGMGFYNGNNPNYPENPFRTWNGTTDINALTTRWAHVGFSTVGYENITIEFKWRCTGEVDSGKVYDYGTVNTSIDNGNTWSMDMSGGIGGETGEHGIFPSGLYYNNSGVQTANLTLDETRANQPNFRLAFRMVVDDWYGTGGGFIVDDIIVRGTPISSDRTLTVSEAYTGASYANGNHTISNNTSVTATSGTRAGYVVTGWTGTGSVPATGTGGTANFTITENSSINWLWEQTETPKNITFYNYGGDDQLAFNNSRIETNTPIFRISHQDYDATDYQVEINSNATFTGTSWTQTFTGAYPVNSEANFAFNNNFTPTNNTTYYVRARVKGAANVWSAWTTETYSFTYQTPQDIPDWFQTTQAQFASNTLSGVEANASHHVVVSSGSGNPILNPSFETNTNWTSFKSTGSPLNVEVNNSGNWSSEGTRAARMHMFGGNPFSGDLAIVSQVVDLTNVEQIIFDTRSMYGPNWSSSLSNGGTLRLIIGGSSSNATGNVYATVNHCASGSSSCNVQMLNITANIPLAERIPNQTIKFVWSGFSSGDLGGALVDFMVDNVRAISPSSGTITSTPIHLASVQDAEGYEGITWNQTLNGGTMTLKVQESPDGISGWTDVAGHTNISSTGDGPQTYDLNGFDVPHIRLVGVLNGTGVTLHDWSVQFEREDDCANSTTWDGTDWSNGVPSDLTKRIIFNGNYTSDTNNTNGGALVGCSIEVQSGNVEISSNHHIIIENEIVVSGGSFTLENNANLVQNSVDAVNVGNITVKRISAPMVRQDATGWSSPVAGQNVRSFSPYTLKKRYYIYNGYGDAGAQGSSFKGLFEFDPLYPMPNPIPSGWEGDKITVNGRELFNEQSYTFQKGWGYSIRVPNTWSSTNPATFEGVFTGVPQNGDFEVKAYGKYSMVGNPYPSSINANSFLTDNPPVETLHFWTHYYPVGHTSYDSNYATYTLAGGAGTSHPDQNADVPNGIIPIGQGFVIQNLNNIPEESNIPWNVSFKNSMRSIASNGIFYKTDDELERHRFWLSLTNQNNDQLAQILVAYMTDATQGYDHQIDGRRMGGAALYSLIDSLDFTVQGRSLPFELEDVVPLGFKSFSDSKYAISIDDVDGFFAEGEVQIFIRDKFLSIEHNLSSSDYEFETVEGEFLDRFEIIYKTEEVLDTEENLFNAIQIYHEGANIMVKSSKEKILSVELWDISGRKLHQNQKVNSHLYSIPKSNFGTQVLLVTVMTENGEITRKKIINS</sequence>
<proteinExistence type="predicted"/>
<evidence type="ECO:0000313" key="1">
    <source>
        <dbReference type="EMBL" id="MET3731976.1"/>
    </source>
</evidence>
<dbReference type="RefSeq" id="WP_354508743.1">
    <property type="nucleotide sequence ID" value="NZ_JBEPMO010000007.1"/>
</dbReference>
<dbReference type="NCBIfam" id="NF033708">
    <property type="entry name" value="T9SS_Cterm_ChiA"/>
    <property type="match status" value="1"/>
</dbReference>
<evidence type="ECO:0008006" key="3">
    <source>
        <dbReference type="Google" id="ProtNLM"/>
    </source>
</evidence>
<name>A0ABV2LTU4_9FLAO</name>
<evidence type="ECO:0000313" key="2">
    <source>
        <dbReference type="Proteomes" id="UP001549146"/>
    </source>
</evidence>
<dbReference type="Gene3D" id="2.60.40.10">
    <property type="entry name" value="Immunoglobulins"/>
    <property type="match status" value="1"/>
</dbReference>
<protein>
    <recommendedName>
        <fullName evidence="3">Por secretion system C-terminal sorting domain-containing protein</fullName>
    </recommendedName>
</protein>
<dbReference type="EMBL" id="JBEPMO010000007">
    <property type="protein sequence ID" value="MET3731976.1"/>
    <property type="molecule type" value="Genomic_DNA"/>
</dbReference>
<accession>A0ABV2LTU4</accession>
<organism evidence="1 2">
    <name type="scientific">Moheibacter stercoris</name>
    <dbReference type="NCBI Taxonomy" id="1628251"/>
    <lineage>
        <taxon>Bacteria</taxon>
        <taxon>Pseudomonadati</taxon>
        <taxon>Bacteroidota</taxon>
        <taxon>Flavobacteriia</taxon>
        <taxon>Flavobacteriales</taxon>
        <taxon>Weeksellaceae</taxon>
        <taxon>Moheibacter</taxon>
    </lineage>
</organism>
<dbReference type="InterPro" id="IPR013783">
    <property type="entry name" value="Ig-like_fold"/>
</dbReference>
<comment type="caution">
    <text evidence="1">The sequence shown here is derived from an EMBL/GenBank/DDBJ whole genome shotgun (WGS) entry which is preliminary data.</text>
</comment>